<feature type="transmembrane region" description="Helical" evidence="1">
    <location>
        <begin position="143"/>
        <end position="163"/>
    </location>
</feature>
<evidence type="ECO:0000259" key="2">
    <source>
        <dbReference type="Pfam" id="PF07853"/>
    </source>
</evidence>
<feature type="transmembrane region" description="Helical" evidence="1">
    <location>
        <begin position="240"/>
        <end position="264"/>
    </location>
</feature>
<dbReference type="PIRSF" id="PIRSF032908">
    <property type="entry name" value="UCP032908"/>
    <property type="match status" value="1"/>
</dbReference>
<proteinExistence type="predicted"/>
<name>A0A923EA90_CLOTT</name>
<evidence type="ECO:0000313" key="4">
    <source>
        <dbReference type="EMBL" id="MBC2398107.1"/>
    </source>
</evidence>
<reference evidence="4 5" key="1">
    <citation type="submission" date="2020-04" db="EMBL/GenBank/DDBJ databases">
        <title>Genomic insights into acetone-butanol-ethanol (ABE) fermentation by sequencing solventogenic clostridia strains.</title>
        <authorList>
            <person name="Brown S."/>
        </authorList>
    </citation>
    <scope>NUCLEOTIDE SEQUENCE [LARGE SCALE GENOMIC DNA]</scope>
    <source>
        <strain evidence="4 5">DJ011</strain>
    </source>
</reference>
<feature type="domain" description="DUF1648" evidence="2">
    <location>
        <begin position="151"/>
        <end position="198"/>
    </location>
</feature>
<dbReference type="Pfam" id="PF19124">
    <property type="entry name" value="DUF5808"/>
    <property type="match status" value="1"/>
</dbReference>
<dbReference type="InterPro" id="IPR012867">
    <property type="entry name" value="DUF1648"/>
</dbReference>
<dbReference type="EMBL" id="JAAZWO010000010">
    <property type="protein sequence ID" value="MBC2398107.1"/>
    <property type="molecule type" value="Genomic_DNA"/>
</dbReference>
<keyword evidence="1" id="KW-0472">Membrane</keyword>
<feature type="transmembrane region" description="Helical" evidence="1">
    <location>
        <begin position="270"/>
        <end position="291"/>
    </location>
</feature>
<keyword evidence="5" id="KW-1185">Reference proteome</keyword>
<keyword evidence="1" id="KW-0812">Transmembrane</keyword>
<dbReference type="RefSeq" id="WP_035144097.1">
    <property type="nucleotide sequence ID" value="NZ_JAAZWO010000010.1"/>
</dbReference>
<feature type="transmembrane region" description="Helical" evidence="1">
    <location>
        <begin position="82"/>
        <end position="103"/>
    </location>
</feature>
<feature type="transmembrane region" description="Helical" evidence="1">
    <location>
        <begin position="355"/>
        <end position="372"/>
    </location>
</feature>
<evidence type="ECO:0000256" key="1">
    <source>
        <dbReference type="SAM" id="Phobius"/>
    </source>
</evidence>
<dbReference type="PANTHER" id="PTHR37810:SF9">
    <property type="entry name" value="MEMBRANE PROTEIN"/>
    <property type="match status" value="1"/>
</dbReference>
<organism evidence="4 5">
    <name type="scientific">Clostridium tetanomorphum</name>
    <dbReference type="NCBI Taxonomy" id="1553"/>
    <lineage>
        <taxon>Bacteria</taxon>
        <taxon>Bacillati</taxon>
        <taxon>Bacillota</taxon>
        <taxon>Clostridia</taxon>
        <taxon>Eubacteriales</taxon>
        <taxon>Clostridiaceae</taxon>
        <taxon>Clostridium</taxon>
    </lineage>
</organism>
<comment type="caution">
    <text evidence="4">The sequence shown here is derived from an EMBL/GenBank/DDBJ whole genome shotgun (WGS) entry which is preliminary data.</text>
</comment>
<feature type="transmembrane region" description="Helical" evidence="1">
    <location>
        <begin position="56"/>
        <end position="76"/>
    </location>
</feature>
<dbReference type="InterPro" id="IPR014574">
    <property type="entry name" value="UCP032908"/>
</dbReference>
<dbReference type="InterPro" id="IPR043831">
    <property type="entry name" value="DUF5808"/>
</dbReference>
<dbReference type="Proteomes" id="UP000563151">
    <property type="component" value="Unassembled WGS sequence"/>
</dbReference>
<dbReference type="AlphaFoldDB" id="A0A923EA90"/>
<accession>A0A923EA90</accession>
<feature type="domain" description="DUF5808" evidence="3">
    <location>
        <begin position="330"/>
        <end position="352"/>
    </location>
</feature>
<feature type="transmembrane region" description="Helical" evidence="1">
    <location>
        <begin position="6"/>
        <end position="25"/>
    </location>
</feature>
<feature type="transmembrane region" description="Helical" evidence="1">
    <location>
        <begin position="190"/>
        <end position="209"/>
    </location>
</feature>
<keyword evidence="1" id="KW-1133">Transmembrane helix</keyword>
<sequence>MTGQIYYILYNVIVLLIIFFLQLFMPKLTRKEIFFGVRIPEKELDNIKLKNIESSYIKICLILGIPYIILLTYLMYTYIENPLIFILGMILYLLINFVIYFSIHNKVKNIKSYYGWDKGKQQVVIIDTNFTMNKNKNVLVSQLWFLIPLTLIILNIIIGYNVYPNLPEKLPIHWNFAGEIDRYTIKSPKIIYQFPLIQFFMLIVLYFSYKSIGWSKQQISSSNPEESLEKNRIFRRLWSGYMVFISIMMQLIFTLANMTTLLVIKISASIIMLSILIPTTLILIVSIILSIKTGQGGSRIKLKNGTGFNTIITERNDDKYWKLGSFYVNKDDPAIFVEKRFGIGWTINFGRIEGILIFVALIASIILIPLILK</sequence>
<dbReference type="Pfam" id="PF07853">
    <property type="entry name" value="DUF1648"/>
    <property type="match status" value="1"/>
</dbReference>
<dbReference type="GO" id="GO:0009636">
    <property type="term" value="P:response to toxic substance"/>
    <property type="evidence" value="ECO:0007669"/>
    <property type="project" value="TreeGrafter"/>
</dbReference>
<protein>
    <submittedName>
        <fullName evidence="4">DUF1648 domain-containing protein</fullName>
    </submittedName>
</protein>
<evidence type="ECO:0000259" key="3">
    <source>
        <dbReference type="Pfam" id="PF19124"/>
    </source>
</evidence>
<gene>
    <name evidence="4" type="ORF">HGG79_10015</name>
</gene>
<dbReference type="PANTHER" id="PTHR37810">
    <property type="entry name" value="IMMUNITY PROTEIN SDPI"/>
    <property type="match status" value="1"/>
</dbReference>
<evidence type="ECO:0000313" key="5">
    <source>
        <dbReference type="Proteomes" id="UP000563151"/>
    </source>
</evidence>